<keyword evidence="2" id="KW-1185">Reference proteome</keyword>
<gene>
    <name evidence="1" type="ORF">LTS18_012302</name>
</gene>
<dbReference type="EMBL" id="JAWDJW010000366">
    <property type="protein sequence ID" value="KAK3080878.1"/>
    <property type="molecule type" value="Genomic_DNA"/>
</dbReference>
<evidence type="ECO:0000313" key="2">
    <source>
        <dbReference type="Proteomes" id="UP001186974"/>
    </source>
</evidence>
<evidence type="ECO:0000313" key="1">
    <source>
        <dbReference type="EMBL" id="KAK3080878.1"/>
    </source>
</evidence>
<dbReference type="Proteomes" id="UP001186974">
    <property type="component" value="Unassembled WGS sequence"/>
</dbReference>
<organism evidence="1 2">
    <name type="scientific">Coniosporium uncinatum</name>
    <dbReference type="NCBI Taxonomy" id="93489"/>
    <lineage>
        <taxon>Eukaryota</taxon>
        <taxon>Fungi</taxon>
        <taxon>Dikarya</taxon>
        <taxon>Ascomycota</taxon>
        <taxon>Pezizomycotina</taxon>
        <taxon>Dothideomycetes</taxon>
        <taxon>Dothideomycetes incertae sedis</taxon>
        <taxon>Coniosporium</taxon>
    </lineage>
</organism>
<comment type="caution">
    <text evidence="1">The sequence shown here is derived from an EMBL/GenBank/DDBJ whole genome shotgun (WGS) entry which is preliminary data.</text>
</comment>
<sequence length="149" mass="16072">AGRATGLRGPWDVINLACVWGLGQERGHEAVNKEARTVVVSAQLKRTSYRGVVDVVYGGEKPEKKPQDTAGKGKEKKQQVVIDGLGVNKRKAEDGDAQPNGVAAEKPLSKTQMRKQAKRARVEAMKGPQEVNTNPEKESKPDDMAVDAG</sequence>
<protein>
    <submittedName>
        <fullName evidence="1">Uncharacterized protein</fullName>
    </submittedName>
</protein>
<name>A0ACC3DVX5_9PEZI</name>
<accession>A0ACC3DVX5</accession>
<proteinExistence type="predicted"/>
<feature type="non-terminal residue" evidence="1">
    <location>
        <position position="1"/>
    </location>
</feature>
<reference evidence="1" key="1">
    <citation type="submission" date="2024-09" db="EMBL/GenBank/DDBJ databases">
        <title>Black Yeasts Isolated from many extreme environments.</title>
        <authorList>
            <person name="Coleine C."/>
            <person name="Stajich J.E."/>
            <person name="Selbmann L."/>
        </authorList>
    </citation>
    <scope>NUCLEOTIDE SEQUENCE</scope>
    <source>
        <strain evidence="1">CCFEE 5737</strain>
    </source>
</reference>